<dbReference type="EMBL" id="BARS01008422">
    <property type="protein sequence ID" value="GAF78578.1"/>
    <property type="molecule type" value="Genomic_DNA"/>
</dbReference>
<dbReference type="InterPro" id="IPR036412">
    <property type="entry name" value="HAD-like_sf"/>
</dbReference>
<dbReference type="InterPro" id="IPR041492">
    <property type="entry name" value="HAD_2"/>
</dbReference>
<dbReference type="Pfam" id="PF13419">
    <property type="entry name" value="HAD_2"/>
    <property type="match status" value="1"/>
</dbReference>
<dbReference type="InterPro" id="IPR023214">
    <property type="entry name" value="HAD_sf"/>
</dbReference>
<feature type="non-terminal residue" evidence="1">
    <location>
        <position position="34"/>
    </location>
</feature>
<evidence type="ECO:0000313" key="1">
    <source>
        <dbReference type="EMBL" id="GAF78578.1"/>
    </source>
</evidence>
<dbReference type="InterPro" id="IPR023198">
    <property type="entry name" value="PGP-like_dom2"/>
</dbReference>
<accession>X0SBZ8</accession>
<reference evidence="1" key="1">
    <citation type="journal article" date="2014" name="Front. Microbiol.">
        <title>High frequency of phylogenetically diverse reductive dehalogenase-homologous genes in deep subseafloor sedimentary metagenomes.</title>
        <authorList>
            <person name="Kawai M."/>
            <person name="Futagami T."/>
            <person name="Toyoda A."/>
            <person name="Takaki Y."/>
            <person name="Nishi S."/>
            <person name="Hori S."/>
            <person name="Arai W."/>
            <person name="Tsubouchi T."/>
            <person name="Morono Y."/>
            <person name="Uchiyama I."/>
            <person name="Ito T."/>
            <person name="Fujiyama A."/>
            <person name="Inagaki F."/>
            <person name="Takami H."/>
        </authorList>
    </citation>
    <scope>NUCLEOTIDE SEQUENCE</scope>
    <source>
        <strain evidence="1">Expedition CK06-06</strain>
    </source>
</reference>
<organism evidence="1">
    <name type="scientific">marine sediment metagenome</name>
    <dbReference type="NCBI Taxonomy" id="412755"/>
    <lineage>
        <taxon>unclassified sequences</taxon>
        <taxon>metagenomes</taxon>
        <taxon>ecological metagenomes</taxon>
    </lineage>
</organism>
<name>X0SBZ8_9ZZZZ</name>
<proteinExistence type="predicted"/>
<comment type="caution">
    <text evidence="1">The sequence shown here is derived from an EMBL/GenBank/DDBJ whole genome shotgun (WGS) entry which is preliminary data.</text>
</comment>
<gene>
    <name evidence="1" type="ORF">S01H1_16062</name>
</gene>
<dbReference type="AlphaFoldDB" id="X0SBZ8"/>
<dbReference type="Gene3D" id="1.10.150.240">
    <property type="entry name" value="Putative phosphatase, domain 2"/>
    <property type="match status" value="1"/>
</dbReference>
<sequence length="34" mass="3995">MIKAIIFDFDGVIVESSDIKTEAFRELFQDYPQK</sequence>
<dbReference type="Gene3D" id="3.40.50.1000">
    <property type="entry name" value="HAD superfamily/HAD-like"/>
    <property type="match status" value="1"/>
</dbReference>
<protein>
    <submittedName>
        <fullName evidence="1">Uncharacterized protein</fullName>
    </submittedName>
</protein>
<dbReference type="SUPFAM" id="SSF56784">
    <property type="entry name" value="HAD-like"/>
    <property type="match status" value="1"/>
</dbReference>